<evidence type="ECO:0000259" key="6">
    <source>
        <dbReference type="PROSITE" id="PS50011"/>
    </source>
</evidence>
<dbReference type="SUPFAM" id="SSF56112">
    <property type="entry name" value="Protein kinase-like (PK-like)"/>
    <property type="match status" value="1"/>
</dbReference>
<evidence type="ECO:0000256" key="2">
    <source>
        <dbReference type="ARBA" id="ARBA00022741"/>
    </source>
</evidence>
<keyword evidence="1" id="KW-0808">Transferase</keyword>
<evidence type="ECO:0000313" key="7">
    <source>
        <dbReference type="EMBL" id="KAA6370607.1"/>
    </source>
</evidence>
<evidence type="ECO:0000256" key="3">
    <source>
        <dbReference type="ARBA" id="ARBA00022777"/>
    </source>
</evidence>
<dbReference type="GO" id="GO:0010506">
    <property type="term" value="P:regulation of autophagy"/>
    <property type="evidence" value="ECO:0007669"/>
    <property type="project" value="InterPro"/>
</dbReference>
<evidence type="ECO:0000256" key="1">
    <source>
        <dbReference type="ARBA" id="ARBA00022679"/>
    </source>
</evidence>
<dbReference type="GO" id="GO:0000407">
    <property type="term" value="C:phagophore assembly site"/>
    <property type="evidence" value="ECO:0007669"/>
    <property type="project" value="TreeGrafter"/>
</dbReference>
<dbReference type="GO" id="GO:0016020">
    <property type="term" value="C:membrane"/>
    <property type="evidence" value="ECO:0007669"/>
    <property type="project" value="TreeGrafter"/>
</dbReference>
<feature type="domain" description="Protein kinase" evidence="6">
    <location>
        <begin position="1"/>
        <end position="110"/>
    </location>
</feature>
<dbReference type="Gene3D" id="1.10.510.10">
    <property type="entry name" value="Transferase(Phosphotransferase) domain 1"/>
    <property type="match status" value="1"/>
</dbReference>
<dbReference type="InterPro" id="IPR011009">
    <property type="entry name" value="Kinase-like_dom_sf"/>
</dbReference>
<comment type="caution">
    <text evidence="7">The sequence shown here is derived from an EMBL/GenBank/DDBJ whole genome shotgun (WGS) entry which is preliminary data.</text>
</comment>
<organism evidence="7 8">
    <name type="scientific">Streblomastix strix</name>
    <dbReference type="NCBI Taxonomy" id="222440"/>
    <lineage>
        <taxon>Eukaryota</taxon>
        <taxon>Metamonada</taxon>
        <taxon>Preaxostyla</taxon>
        <taxon>Oxymonadida</taxon>
        <taxon>Streblomastigidae</taxon>
        <taxon>Streblomastix</taxon>
    </lineage>
</organism>
<dbReference type="InterPro" id="IPR043136">
    <property type="entry name" value="B30.2/SPRY_sf"/>
</dbReference>
<sequence>DFGLAQKLASKSYLHAAGTQSYSAPETEQNKMTAESDVWSIGVIIIEVITGIHPFQGLTQNQTISNIANGKYKAFPDYIQSELRMMLEAMISKDYKKRPTVKSLLESETMQLVGMIEKSKQQKRSEQENEQMNKRMNELEMKVRSLEVEKESEKQEKVKEKRDKEKAITEKDKEKKRADLAVSEKDRLQVELNRERSEKDQEKRRADTTQAELDIQKTKTNESQELVRVFQQQVETTQSEVTRLSSEVRRLNQVLQIRETVPSTPKAQLKQTLVPTPKPKQSILQVTSSAQAIIVNLQVPSGMHGHKDRNRFNHNNTVAACTISTDPIISEGIVYYESEFEKHDGEWVFGIGIADSSVVFKPDNGPSLDGNGGKTVNYWSCGSLYHINWGPSNQEFDCGQRIGAEVNLICRPRRLTFFVDDVEQQFYVINIPQAIRFWSYIWRPHSSFRVTRFERRSFSSAHGVTGSIGLEWGKEWQ</sequence>
<dbReference type="GO" id="GO:0005776">
    <property type="term" value="C:autophagosome"/>
    <property type="evidence" value="ECO:0007669"/>
    <property type="project" value="TreeGrafter"/>
</dbReference>
<dbReference type="Gene3D" id="2.60.120.920">
    <property type="match status" value="1"/>
</dbReference>
<dbReference type="Proteomes" id="UP000324800">
    <property type="component" value="Unassembled WGS sequence"/>
</dbReference>
<proteinExistence type="predicted"/>
<dbReference type="GO" id="GO:0000045">
    <property type="term" value="P:autophagosome assembly"/>
    <property type="evidence" value="ECO:0007669"/>
    <property type="project" value="TreeGrafter"/>
</dbReference>
<keyword evidence="2" id="KW-0547">Nucleotide-binding</keyword>
<dbReference type="EMBL" id="SNRW01015229">
    <property type="protein sequence ID" value="KAA6370607.1"/>
    <property type="molecule type" value="Genomic_DNA"/>
</dbReference>
<dbReference type="PANTHER" id="PTHR24348:SF22">
    <property type="entry name" value="NON-SPECIFIC SERINE_THREONINE PROTEIN KINASE"/>
    <property type="match status" value="1"/>
</dbReference>
<reference evidence="7 8" key="1">
    <citation type="submission" date="2019-03" db="EMBL/GenBank/DDBJ databases">
        <title>Single cell metagenomics reveals metabolic interactions within the superorganism composed of flagellate Streblomastix strix and complex community of Bacteroidetes bacteria on its surface.</title>
        <authorList>
            <person name="Treitli S.C."/>
            <person name="Kolisko M."/>
            <person name="Husnik F."/>
            <person name="Keeling P."/>
            <person name="Hampl V."/>
        </authorList>
    </citation>
    <scope>NUCLEOTIDE SEQUENCE [LARGE SCALE GENOMIC DNA]</scope>
    <source>
        <strain evidence="7">ST1C</strain>
    </source>
</reference>
<feature type="region of interest" description="Disordered" evidence="5">
    <location>
        <begin position="116"/>
        <end position="212"/>
    </location>
</feature>
<dbReference type="InterPro" id="IPR045269">
    <property type="entry name" value="Atg1-like"/>
</dbReference>
<name>A0A5J4UJF3_9EUKA</name>
<dbReference type="GO" id="GO:0004674">
    <property type="term" value="F:protein serine/threonine kinase activity"/>
    <property type="evidence" value="ECO:0007669"/>
    <property type="project" value="InterPro"/>
</dbReference>
<evidence type="ECO:0000313" key="8">
    <source>
        <dbReference type="Proteomes" id="UP000324800"/>
    </source>
</evidence>
<gene>
    <name evidence="7" type="ORF">EZS28_033866</name>
</gene>
<dbReference type="InterPro" id="IPR000719">
    <property type="entry name" value="Prot_kinase_dom"/>
</dbReference>
<dbReference type="PANTHER" id="PTHR24348">
    <property type="entry name" value="SERINE/THREONINE-PROTEIN KINASE UNC-51-RELATED"/>
    <property type="match status" value="1"/>
</dbReference>
<dbReference type="PROSITE" id="PS50011">
    <property type="entry name" value="PROTEIN_KINASE_DOM"/>
    <property type="match status" value="1"/>
</dbReference>
<feature type="compositionally biased region" description="Basic and acidic residues" evidence="5">
    <location>
        <begin position="117"/>
        <end position="207"/>
    </location>
</feature>
<dbReference type="GO" id="GO:0005524">
    <property type="term" value="F:ATP binding"/>
    <property type="evidence" value="ECO:0007669"/>
    <property type="project" value="UniProtKB-KW"/>
</dbReference>
<evidence type="ECO:0000256" key="4">
    <source>
        <dbReference type="ARBA" id="ARBA00022840"/>
    </source>
</evidence>
<dbReference type="SUPFAM" id="SSF49899">
    <property type="entry name" value="Concanavalin A-like lectins/glucanases"/>
    <property type="match status" value="1"/>
</dbReference>
<accession>A0A5J4UJF3</accession>
<feature type="non-terminal residue" evidence="7">
    <location>
        <position position="1"/>
    </location>
</feature>
<dbReference type="Pfam" id="PF00069">
    <property type="entry name" value="Pkinase"/>
    <property type="match status" value="1"/>
</dbReference>
<evidence type="ECO:0000256" key="5">
    <source>
        <dbReference type="SAM" id="MobiDB-lite"/>
    </source>
</evidence>
<dbReference type="InterPro" id="IPR013320">
    <property type="entry name" value="ConA-like_dom_sf"/>
</dbReference>
<dbReference type="AlphaFoldDB" id="A0A5J4UJF3"/>
<protein>
    <recommendedName>
        <fullName evidence="6">Protein kinase domain-containing protein</fullName>
    </recommendedName>
</protein>
<keyword evidence="3" id="KW-0418">Kinase</keyword>
<keyword evidence="4" id="KW-0067">ATP-binding</keyword>
<dbReference type="GO" id="GO:0005829">
    <property type="term" value="C:cytosol"/>
    <property type="evidence" value="ECO:0007669"/>
    <property type="project" value="TreeGrafter"/>
</dbReference>